<dbReference type="SUPFAM" id="SSF56112">
    <property type="entry name" value="Protein kinase-like (PK-like)"/>
    <property type="match status" value="1"/>
</dbReference>
<dbReference type="InterPro" id="IPR052898">
    <property type="entry name" value="ACAD10-like"/>
</dbReference>
<keyword evidence="3" id="KW-1185">Reference proteome</keyword>
<dbReference type="InterPro" id="IPR002575">
    <property type="entry name" value="Aminoglycoside_PTrfase"/>
</dbReference>
<comment type="caution">
    <text evidence="2">The sequence shown here is derived from an EMBL/GenBank/DDBJ whole genome shotgun (WGS) entry which is preliminary data.</text>
</comment>
<dbReference type="Pfam" id="PF01636">
    <property type="entry name" value="APH"/>
    <property type="match status" value="1"/>
</dbReference>
<protein>
    <submittedName>
        <fullName evidence="2">Phosphotransferase family protein</fullName>
    </submittedName>
</protein>
<name>A0ABV6UY76_9ACTN</name>
<dbReference type="CDD" id="cd05154">
    <property type="entry name" value="ACAD10_11_N-like"/>
    <property type="match status" value="1"/>
</dbReference>
<dbReference type="Gene3D" id="3.30.200.20">
    <property type="entry name" value="Phosphorylase Kinase, domain 1"/>
    <property type="match status" value="1"/>
</dbReference>
<dbReference type="InterPro" id="IPR011009">
    <property type="entry name" value="Kinase-like_dom_sf"/>
</dbReference>
<evidence type="ECO:0000313" key="3">
    <source>
        <dbReference type="Proteomes" id="UP001592528"/>
    </source>
</evidence>
<gene>
    <name evidence="2" type="ORF">ACEZDJ_34180</name>
</gene>
<evidence type="ECO:0000259" key="1">
    <source>
        <dbReference type="Pfam" id="PF01636"/>
    </source>
</evidence>
<accession>A0ABV6UY76</accession>
<dbReference type="Proteomes" id="UP001592528">
    <property type="component" value="Unassembled WGS sequence"/>
</dbReference>
<dbReference type="EMBL" id="JBHEZZ010000028">
    <property type="protein sequence ID" value="MFC1406357.1"/>
    <property type="molecule type" value="Genomic_DNA"/>
</dbReference>
<dbReference type="RefSeq" id="WP_051725551.1">
    <property type="nucleotide sequence ID" value="NZ_JBHEZZ010000028.1"/>
</dbReference>
<organism evidence="2 3">
    <name type="scientific">Streptacidiphilus cavernicola</name>
    <dbReference type="NCBI Taxonomy" id="3342716"/>
    <lineage>
        <taxon>Bacteria</taxon>
        <taxon>Bacillati</taxon>
        <taxon>Actinomycetota</taxon>
        <taxon>Actinomycetes</taxon>
        <taxon>Kitasatosporales</taxon>
        <taxon>Streptomycetaceae</taxon>
        <taxon>Streptacidiphilus</taxon>
    </lineage>
</organism>
<reference evidence="2 3" key="1">
    <citation type="submission" date="2024-09" db="EMBL/GenBank/DDBJ databases">
        <authorList>
            <person name="Lee S.D."/>
        </authorList>
    </citation>
    <scope>NUCLEOTIDE SEQUENCE [LARGE SCALE GENOMIC DNA]</scope>
    <source>
        <strain evidence="2 3">N1-5</strain>
    </source>
</reference>
<dbReference type="InterPro" id="IPR041726">
    <property type="entry name" value="ACAD10_11_N"/>
</dbReference>
<dbReference type="Gene3D" id="3.90.1200.10">
    <property type="match status" value="1"/>
</dbReference>
<evidence type="ECO:0000313" key="2">
    <source>
        <dbReference type="EMBL" id="MFC1406357.1"/>
    </source>
</evidence>
<proteinExistence type="predicted"/>
<feature type="domain" description="Aminoglycoside phosphotransferase" evidence="1">
    <location>
        <begin position="46"/>
        <end position="280"/>
    </location>
</feature>
<dbReference type="PANTHER" id="PTHR47829">
    <property type="entry name" value="HYDROLASE, PUTATIVE (AFU_ORTHOLOGUE AFUA_1G12880)-RELATED"/>
    <property type="match status" value="1"/>
</dbReference>
<dbReference type="PANTHER" id="PTHR47829:SF1">
    <property type="entry name" value="HAD FAMILY PHOSPHATASE"/>
    <property type="match status" value="1"/>
</dbReference>
<sequence length="380" mass="42430">MNQESIAGLRQVRDDDAFDVAAMAGWLAANAAPGSTGIDLGALPQVRQFSGGVSNLTYLLGYPDGDLILRRPPKGTHRNGAHDMGREHRIQTQLGHFLPYVPRTVALCEDPAVIGSPFYVMQRLAGPIPRRDLPREVVLDPEQTAALCRNVIDLLVDLHAVDLATTGLGDLGRGDGYVRRQVEGWSERYRRARTWNVGSFERVMGWLAANQPADRPHTLVHNDFRFDNVVLDPEDPTRPVGLLDWELATVGDPLMDLANCLGYWVQADDGRHLQAFRRQPTHLPGMMTREEVVGHYCARTGLRVTNREWAWYQVFGLFRVAVIAQQVYQRYLTRQTTNRQFRFFGVAVVVLELRCRRLISAAGRMGPGFAEAQVGSAPPG</sequence>